<dbReference type="Pfam" id="PF12776">
    <property type="entry name" value="Myb_DNA-bind_3"/>
    <property type="match status" value="1"/>
</dbReference>
<feature type="region of interest" description="Disordered" evidence="1">
    <location>
        <begin position="1"/>
        <end position="20"/>
    </location>
</feature>
<dbReference type="InterPro" id="IPR024752">
    <property type="entry name" value="Myb/SANT-like_dom"/>
</dbReference>
<dbReference type="AlphaFoldDB" id="A0AAV2EF16"/>
<organism evidence="3 4">
    <name type="scientific">Linum trigynum</name>
    <dbReference type="NCBI Taxonomy" id="586398"/>
    <lineage>
        <taxon>Eukaryota</taxon>
        <taxon>Viridiplantae</taxon>
        <taxon>Streptophyta</taxon>
        <taxon>Embryophyta</taxon>
        <taxon>Tracheophyta</taxon>
        <taxon>Spermatophyta</taxon>
        <taxon>Magnoliopsida</taxon>
        <taxon>eudicotyledons</taxon>
        <taxon>Gunneridae</taxon>
        <taxon>Pentapetalae</taxon>
        <taxon>rosids</taxon>
        <taxon>fabids</taxon>
        <taxon>Malpighiales</taxon>
        <taxon>Linaceae</taxon>
        <taxon>Linum</taxon>
    </lineage>
</organism>
<dbReference type="PANTHER" id="PTHR46250">
    <property type="entry name" value="MYB/SANT-LIKE DNA-BINDING DOMAIN PROTEIN-RELATED"/>
    <property type="match status" value="1"/>
</dbReference>
<keyword evidence="4" id="KW-1185">Reference proteome</keyword>
<sequence>MVRKKKGVAVGNETSREYNHWEPNHDKPFVECLLELVEQGQIEDGQCKNGVYKELERMMETRVPGCGIKAKPTITTRIRKLKHWFHATMTMKKESGWGWHTVDNHVIVPDDVWKVYVKTHPTFKNYRDTPFPEFWDLVPVFGTGRATGEMGFQGADGNLDVSSDDDDVEPTDPLSQMNTPVAEEEMFNIINEGVETATTKASGKRKVPTSAPTRKKKKLKTDDLIDEAASVMVGMRPLIRESVDTIARAMGESEMHIEMKAKLMDTLGQMAGLTRAQMVLACRRLCKDPGDLKCFYDMEDEEDRLTLVLDVLEK</sequence>
<protein>
    <recommendedName>
        <fullName evidence="2">Myb/SANT-like domain-containing protein</fullName>
    </recommendedName>
</protein>
<feature type="domain" description="Myb/SANT-like" evidence="2">
    <location>
        <begin position="20"/>
        <end position="116"/>
    </location>
</feature>
<name>A0AAV2EF16_9ROSI</name>
<accession>A0AAV2EF16</accession>
<evidence type="ECO:0000256" key="1">
    <source>
        <dbReference type="SAM" id="MobiDB-lite"/>
    </source>
</evidence>
<evidence type="ECO:0000313" key="4">
    <source>
        <dbReference type="Proteomes" id="UP001497516"/>
    </source>
</evidence>
<proteinExistence type="predicted"/>
<gene>
    <name evidence="3" type="ORF">LTRI10_LOCUS25555</name>
</gene>
<evidence type="ECO:0000259" key="2">
    <source>
        <dbReference type="Pfam" id="PF12776"/>
    </source>
</evidence>
<dbReference type="EMBL" id="OZ034817">
    <property type="protein sequence ID" value="CAL1384344.1"/>
    <property type="molecule type" value="Genomic_DNA"/>
</dbReference>
<dbReference type="PANTHER" id="PTHR46250:SF15">
    <property type="entry name" value="OS01G0523800 PROTEIN"/>
    <property type="match status" value="1"/>
</dbReference>
<dbReference type="Proteomes" id="UP001497516">
    <property type="component" value="Chromosome 4"/>
</dbReference>
<evidence type="ECO:0000313" key="3">
    <source>
        <dbReference type="EMBL" id="CAL1384344.1"/>
    </source>
</evidence>
<reference evidence="3 4" key="1">
    <citation type="submission" date="2024-04" db="EMBL/GenBank/DDBJ databases">
        <authorList>
            <person name="Fracassetti M."/>
        </authorList>
    </citation>
    <scope>NUCLEOTIDE SEQUENCE [LARGE SCALE GENOMIC DNA]</scope>
</reference>
<feature type="region of interest" description="Disordered" evidence="1">
    <location>
        <begin position="153"/>
        <end position="176"/>
    </location>
</feature>